<reference evidence="2" key="2">
    <citation type="submission" date="2023-06" db="EMBL/GenBank/DDBJ databases">
        <authorList>
            <consortium name="Lawrence Berkeley National Laboratory"/>
            <person name="Haridas S."/>
            <person name="Hensen N."/>
            <person name="Bonometti L."/>
            <person name="Westerberg I."/>
            <person name="Brannstrom I.O."/>
            <person name="Guillou S."/>
            <person name="Cros-Aarteil S."/>
            <person name="Calhoun S."/>
            <person name="Kuo A."/>
            <person name="Mondo S."/>
            <person name="Pangilinan J."/>
            <person name="Riley R."/>
            <person name="Labutti K."/>
            <person name="Andreopoulos B."/>
            <person name="Lipzen A."/>
            <person name="Chen C."/>
            <person name="Yanf M."/>
            <person name="Daum C."/>
            <person name="Ng V."/>
            <person name="Clum A."/>
            <person name="Steindorff A."/>
            <person name="Ohm R."/>
            <person name="Martin F."/>
            <person name="Silar P."/>
            <person name="Natvig D."/>
            <person name="Lalanne C."/>
            <person name="Gautier V."/>
            <person name="Ament-Velasquez S.L."/>
            <person name="Kruys A."/>
            <person name="Hutchinson M.I."/>
            <person name="Powell A.J."/>
            <person name="Barry K."/>
            <person name="Miller A.N."/>
            <person name="Grigoriev I.V."/>
            <person name="Debuchy R."/>
            <person name="Gladieux P."/>
            <person name="Thoren M.H."/>
            <person name="Johannesson H."/>
        </authorList>
    </citation>
    <scope>NUCLEOTIDE SEQUENCE</scope>
    <source>
        <strain evidence="2">CBS 118394</strain>
    </source>
</reference>
<keyword evidence="1" id="KW-0732">Signal</keyword>
<sequence>MQQTLRFLSAAAGLATLSRAQSWSSASTSYVFSHSCTTSYGSEWIHPIPTSYDRTVATTITSLEPEATYYPTTVTVTANTTKTYVPTSLATETHWSTILNDATTVTDRSNTEYSTLATLYGSTTECTNDVIPVTTITSYSGTYTPVVGQPTALPSSYEISDYCVEYITQLLHIWPTTQAEGPTTTTIITPSVPGNSTVYKTSTRTSTTTVYESTVTVTQGANYVVTYASTTTSTACEPTPTATFAAKCAPENLIAEVDGFGLGVSQYGVNFTWGGSPSAPANADASVCCQSCVDDELCVASVYWAMSSQCFLGYIGGEDTCGLALEYQAFNATGDVPATKPRQGLVFQTGNGCAGVEYKGVRV</sequence>
<dbReference type="EMBL" id="JAUEDM010000004">
    <property type="protein sequence ID" value="KAK3317966.1"/>
    <property type="molecule type" value="Genomic_DNA"/>
</dbReference>
<feature type="chain" id="PRO_5041949865" description="Apple domain-containing protein" evidence="1">
    <location>
        <begin position="21"/>
        <end position="363"/>
    </location>
</feature>
<name>A0AAE0I3W3_9PEZI</name>
<protein>
    <recommendedName>
        <fullName evidence="4">Apple domain-containing protein</fullName>
    </recommendedName>
</protein>
<evidence type="ECO:0008006" key="4">
    <source>
        <dbReference type="Google" id="ProtNLM"/>
    </source>
</evidence>
<organism evidence="2 3">
    <name type="scientific">Apodospora peruviana</name>
    <dbReference type="NCBI Taxonomy" id="516989"/>
    <lineage>
        <taxon>Eukaryota</taxon>
        <taxon>Fungi</taxon>
        <taxon>Dikarya</taxon>
        <taxon>Ascomycota</taxon>
        <taxon>Pezizomycotina</taxon>
        <taxon>Sordariomycetes</taxon>
        <taxon>Sordariomycetidae</taxon>
        <taxon>Sordariales</taxon>
        <taxon>Lasiosphaeriaceae</taxon>
        <taxon>Apodospora</taxon>
    </lineage>
</organism>
<feature type="signal peptide" evidence="1">
    <location>
        <begin position="1"/>
        <end position="20"/>
    </location>
</feature>
<comment type="caution">
    <text evidence="2">The sequence shown here is derived from an EMBL/GenBank/DDBJ whole genome shotgun (WGS) entry which is preliminary data.</text>
</comment>
<accession>A0AAE0I3W3</accession>
<evidence type="ECO:0000313" key="3">
    <source>
        <dbReference type="Proteomes" id="UP001283341"/>
    </source>
</evidence>
<proteinExistence type="predicted"/>
<reference evidence="2" key="1">
    <citation type="journal article" date="2023" name="Mol. Phylogenet. Evol.">
        <title>Genome-scale phylogeny and comparative genomics of the fungal order Sordariales.</title>
        <authorList>
            <person name="Hensen N."/>
            <person name="Bonometti L."/>
            <person name="Westerberg I."/>
            <person name="Brannstrom I.O."/>
            <person name="Guillou S."/>
            <person name="Cros-Aarteil S."/>
            <person name="Calhoun S."/>
            <person name="Haridas S."/>
            <person name="Kuo A."/>
            <person name="Mondo S."/>
            <person name="Pangilinan J."/>
            <person name="Riley R."/>
            <person name="LaButti K."/>
            <person name="Andreopoulos B."/>
            <person name="Lipzen A."/>
            <person name="Chen C."/>
            <person name="Yan M."/>
            <person name="Daum C."/>
            <person name="Ng V."/>
            <person name="Clum A."/>
            <person name="Steindorff A."/>
            <person name="Ohm R.A."/>
            <person name="Martin F."/>
            <person name="Silar P."/>
            <person name="Natvig D.O."/>
            <person name="Lalanne C."/>
            <person name="Gautier V."/>
            <person name="Ament-Velasquez S.L."/>
            <person name="Kruys A."/>
            <person name="Hutchinson M.I."/>
            <person name="Powell A.J."/>
            <person name="Barry K."/>
            <person name="Miller A.N."/>
            <person name="Grigoriev I.V."/>
            <person name="Debuchy R."/>
            <person name="Gladieux P."/>
            <person name="Hiltunen Thoren M."/>
            <person name="Johannesson H."/>
        </authorList>
    </citation>
    <scope>NUCLEOTIDE SEQUENCE</scope>
    <source>
        <strain evidence="2">CBS 118394</strain>
    </source>
</reference>
<dbReference type="AlphaFoldDB" id="A0AAE0I3W3"/>
<evidence type="ECO:0000256" key="1">
    <source>
        <dbReference type="SAM" id="SignalP"/>
    </source>
</evidence>
<keyword evidence="3" id="KW-1185">Reference proteome</keyword>
<dbReference type="Proteomes" id="UP001283341">
    <property type="component" value="Unassembled WGS sequence"/>
</dbReference>
<evidence type="ECO:0000313" key="2">
    <source>
        <dbReference type="EMBL" id="KAK3317966.1"/>
    </source>
</evidence>
<gene>
    <name evidence="2" type="ORF">B0H66DRAFT_555898</name>
</gene>